<sequence>MYDGCRVSFALDHGGRFDGVLCVLGRLAQLSVQGRVLESESGKLSLEAFVVMLKTLGLFLSRPSCTVDQEDMEDFSWTLAEERKARCRSPTKWNKHTQHLLGKDRKEAGHDVGYSPQEAADAIDVVDRNVGAVGEAEDFFGQAVEGGVLRQLGELPRGFTGFLGLASLLARRGGRGGRRAGGARRSLFLLCGGGIVDRLVVGRAFFTVAAELQDTTGTLEFVLELGLETGRDRGLGRAGCAGPRGAAVRDATGEDGQETLGLLPLDRSDSGERTVGGVVGVYQREDAGHVDVHRLVEPFGRDHVVAALAARQQVFVQEA</sequence>
<gene>
    <name evidence="1" type="ORF">PG991_015847</name>
</gene>
<dbReference type="Proteomes" id="UP001396898">
    <property type="component" value="Unassembled WGS sequence"/>
</dbReference>
<name>A0ABR1R0H1_9PEZI</name>
<organism evidence="1 2">
    <name type="scientific">Apiospora marii</name>
    <dbReference type="NCBI Taxonomy" id="335849"/>
    <lineage>
        <taxon>Eukaryota</taxon>
        <taxon>Fungi</taxon>
        <taxon>Dikarya</taxon>
        <taxon>Ascomycota</taxon>
        <taxon>Pezizomycotina</taxon>
        <taxon>Sordariomycetes</taxon>
        <taxon>Xylariomycetidae</taxon>
        <taxon>Amphisphaeriales</taxon>
        <taxon>Apiosporaceae</taxon>
        <taxon>Apiospora</taxon>
    </lineage>
</organism>
<dbReference type="EMBL" id="JAQQWI010000024">
    <property type="protein sequence ID" value="KAK7994259.1"/>
    <property type="molecule type" value="Genomic_DNA"/>
</dbReference>
<evidence type="ECO:0000313" key="1">
    <source>
        <dbReference type="EMBL" id="KAK7994259.1"/>
    </source>
</evidence>
<evidence type="ECO:0000313" key="2">
    <source>
        <dbReference type="Proteomes" id="UP001396898"/>
    </source>
</evidence>
<reference evidence="1 2" key="1">
    <citation type="submission" date="2023-01" db="EMBL/GenBank/DDBJ databases">
        <title>Analysis of 21 Apiospora genomes using comparative genomics revels a genus with tremendous synthesis potential of carbohydrate active enzymes and secondary metabolites.</title>
        <authorList>
            <person name="Sorensen T."/>
        </authorList>
    </citation>
    <scope>NUCLEOTIDE SEQUENCE [LARGE SCALE GENOMIC DNA]</scope>
    <source>
        <strain evidence="1 2">CBS 20057</strain>
    </source>
</reference>
<protein>
    <submittedName>
        <fullName evidence="1">Uncharacterized protein</fullName>
    </submittedName>
</protein>
<proteinExistence type="predicted"/>
<accession>A0ABR1R0H1</accession>
<comment type="caution">
    <text evidence="1">The sequence shown here is derived from an EMBL/GenBank/DDBJ whole genome shotgun (WGS) entry which is preliminary data.</text>
</comment>
<keyword evidence="2" id="KW-1185">Reference proteome</keyword>